<evidence type="ECO:0000313" key="4">
    <source>
        <dbReference type="Proteomes" id="UP000287651"/>
    </source>
</evidence>
<reference evidence="3 4" key="1">
    <citation type="journal article" date="2014" name="Agronomy (Basel)">
        <title>A Draft Genome Sequence for Ensete ventricosum, the Drought-Tolerant Tree Against Hunger.</title>
        <authorList>
            <person name="Harrison J."/>
            <person name="Moore K.A."/>
            <person name="Paszkiewicz K."/>
            <person name="Jones T."/>
            <person name="Grant M."/>
            <person name="Ambacheew D."/>
            <person name="Muzemil S."/>
            <person name="Studholme D.J."/>
        </authorList>
    </citation>
    <scope>NUCLEOTIDE SEQUENCE [LARGE SCALE GENOMIC DNA]</scope>
</reference>
<comment type="similarity">
    <text evidence="1">Belongs to the remorin family.</text>
</comment>
<proteinExistence type="inferred from homology"/>
<dbReference type="PANTHER" id="PTHR31775:SF5">
    <property type="entry name" value="REMORIN 1.4"/>
    <property type="match status" value="1"/>
</dbReference>
<name>A0A426YV34_ENSVE</name>
<dbReference type="PANTHER" id="PTHR31775">
    <property type="entry name" value="OS02G0117200 PROTEIN"/>
    <property type="match status" value="1"/>
</dbReference>
<dbReference type="Pfam" id="PF03763">
    <property type="entry name" value="Remorin_C"/>
    <property type="match status" value="1"/>
</dbReference>
<organism evidence="3 4">
    <name type="scientific">Ensete ventricosum</name>
    <name type="common">Abyssinian banana</name>
    <name type="synonym">Musa ensete</name>
    <dbReference type="NCBI Taxonomy" id="4639"/>
    <lineage>
        <taxon>Eukaryota</taxon>
        <taxon>Viridiplantae</taxon>
        <taxon>Streptophyta</taxon>
        <taxon>Embryophyta</taxon>
        <taxon>Tracheophyta</taxon>
        <taxon>Spermatophyta</taxon>
        <taxon>Magnoliopsida</taxon>
        <taxon>Liliopsida</taxon>
        <taxon>Zingiberales</taxon>
        <taxon>Musaceae</taxon>
        <taxon>Ensete</taxon>
    </lineage>
</organism>
<comment type="caution">
    <text evidence="3">The sequence shown here is derived from an EMBL/GenBank/DDBJ whole genome shotgun (WGS) entry which is preliminary data.</text>
</comment>
<evidence type="ECO:0000256" key="1">
    <source>
        <dbReference type="ARBA" id="ARBA00005711"/>
    </source>
</evidence>
<dbReference type="InterPro" id="IPR005516">
    <property type="entry name" value="Remorin_C"/>
</dbReference>
<feature type="domain" description="Remorin C-terminal" evidence="2">
    <location>
        <begin position="32"/>
        <end position="92"/>
    </location>
</feature>
<gene>
    <name evidence="3" type="ORF">B296_00028001</name>
</gene>
<evidence type="ECO:0000313" key="3">
    <source>
        <dbReference type="EMBL" id="RRT55574.1"/>
    </source>
</evidence>
<protein>
    <recommendedName>
        <fullName evidence="2">Remorin C-terminal domain-containing protein</fullName>
    </recommendedName>
</protein>
<sequence>MFSSLTRPDCRATKVVVRTDMLRLTGRDDVVTQQHLENKKAESKETIKNKIAMVHKTAEEKRAMVEAKRGEELLKVEEAAAKYRATGKPPNKKKGFGCFGAREV</sequence>
<accession>A0A426YV34</accession>
<evidence type="ECO:0000259" key="2">
    <source>
        <dbReference type="Pfam" id="PF03763"/>
    </source>
</evidence>
<dbReference type="EMBL" id="AMZH03010025">
    <property type="protein sequence ID" value="RRT55574.1"/>
    <property type="molecule type" value="Genomic_DNA"/>
</dbReference>
<dbReference type="Proteomes" id="UP000287651">
    <property type="component" value="Unassembled WGS sequence"/>
</dbReference>
<dbReference type="AlphaFoldDB" id="A0A426YV34"/>